<evidence type="ECO:0000256" key="1">
    <source>
        <dbReference type="SAM" id="Phobius"/>
    </source>
</evidence>
<evidence type="ECO:0000313" key="3">
    <source>
        <dbReference type="Proteomes" id="UP000177050"/>
    </source>
</evidence>
<name>A0A1F7L109_9BACT</name>
<keyword evidence="1" id="KW-1133">Transmembrane helix</keyword>
<evidence type="ECO:0000313" key="2">
    <source>
        <dbReference type="EMBL" id="OGK73798.1"/>
    </source>
</evidence>
<proteinExistence type="predicted"/>
<protein>
    <submittedName>
        <fullName evidence="2">Uncharacterized protein</fullName>
    </submittedName>
</protein>
<keyword evidence="1" id="KW-0812">Transmembrane</keyword>
<organism evidence="2 3">
    <name type="scientific">Candidatus Roizmanbacteria bacterium RIFOXYD1_FULL_38_12</name>
    <dbReference type="NCBI Taxonomy" id="1802093"/>
    <lineage>
        <taxon>Bacteria</taxon>
        <taxon>Candidatus Roizmaniibacteriota</taxon>
    </lineage>
</organism>
<feature type="transmembrane region" description="Helical" evidence="1">
    <location>
        <begin position="82"/>
        <end position="100"/>
    </location>
</feature>
<feature type="transmembrane region" description="Helical" evidence="1">
    <location>
        <begin position="31"/>
        <end position="47"/>
    </location>
</feature>
<feature type="transmembrane region" description="Helical" evidence="1">
    <location>
        <begin position="59"/>
        <end position="76"/>
    </location>
</feature>
<comment type="caution">
    <text evidence="2">The sequence shown here is derived from an EMBL/GenBank/DDBJ whole genome shotgun (WGS) entry which is preliminary data.</text>
</comment>
<sequence>MNKTKMGILFGIMAGIIDIVPMIIQKLTWDANLSAFLFWVISGYLIANIKSKFTGAVKGVFISFLVLIPSAVLIGWKEPISLIPICIMTLILGAMLGYLIDR</sequence>
<reference evidence="2 3" key="1">
    <citation type="journal article" date="2016" name="Nat. Commun.">
        <title>Thousands of microbial genomes shed light on interconnected biogeochemical processes in an aquifer system.</title>
        <authorList>
            <person name="Anantharaman K."/>
            <person name="Brown C.T."/>
            <person name="Hug L.A."/>
            <person name="Sharon I."/>
            <person name="Castelle C.J."/>
            <person name="Probst A.J."/>
            <person name="Thomas B.C."/>
            <person name="Singh A."/>
            <person name="Wilkins M.J."/>
            <person name="Karaoz U."/>
            <person name="Brodie E.L."/>
            <person name="Williams K.H."/>
            <person name="Hubbard S.S."/>
            <person name="Banfield J.F."/>
        </authorList>
    </citation>
    <scope>NUCLEOTIDE SEQUENCE [LARGE SCALE GENOMIC DNA]</scope>
</reference>
<accession>A0A1F7L109</accession>
<dbReference type="AlphaFoldDB" id="A0A1F7L109"/>
<feature type="transmembrane region" description="Helical" evidence="1">
    <location>
        <begin position="7"/>
        <end position="25"/>
    </location>
</feature>
<dbReference type="Proteomes" id="UP000177050">
    <property type="component" value="Unassembled WGS sequence"/>
</dbReference>
<gene>
    <name evidence="2" type="ORF">A3K52_03385</name>
</gene>
<keyword evidence="1" id="KW-0472">Membrane</keyword>
<dbReference type="EMBL" id="MGBR01000001">
    <property type="protein sequence ID" value="OGK73798.1"/>
    <property type="molecule type" value="Genomic_DNA"/>
</dbReference>